<dbReference type="InterPro" id="IPR008333">
    <property type="entry name" value="Cbr1-like_FAD-bd_dom"/>
</dbReference>
<feature type="domain" description="FAD-binding FR-type" evidence="12">
    <location>
        <begin position="44"/>
        <end position="151"/>
    </location>
</feature>
<organism evidence="13">
    <name type="scientific">Zooxanthella nutricula</name>
    <dbReference type="NCBI Taxonomy" id="1333877"/>
    <lineage>
        <taxon>Eukaryota</taxon>
        <taxon>Sar</taxon>
        <taxon>Alveolata</taxon>
        <taxon>Dinophyceae</taxon>
        <taxon>Peridiniales</taxon>
        <taxon>Peridiniales incertae sedis</taxon>
        <taxon>Zooxanthella</taxon>
    </lineage>
</organism>
<dbReference type="FunFam" id="3.40.50.80:FF:000009">
    <property type="entry name" value="NADH-cytochrome b5 reductase"/>
    <property type="match status" value="1"/>
</dbReference>
<proteinExistence type="inferred from homology"/>
<evidence type="ECO:0000256" key="7">
    <source>
        <dbReference type="ARBA" id="ARBA00023027"/>
    </source>
</evidence>
<dbReference type="PRINTS" id="PR00371">
    <property type="entry name" value="FPNCR"/>
</dbReference>
<comment type="cofactor">
    <cofactor evidence="1 10 11">
        <name>FAD</name>
        <dbReference type="ChEBI" id="CHEBI:57692"/>
    </cofactor>
</comment>
<dbReference type="EMBL" id="HBGW01104255">
    <property type="protein sequence ID" value="CAD9648055.1"/>
    <property type="molecule type" value="Transcribed_RNA"/>
</dbReference>
<evidence type="ECO:0000259" key="12">
    <source>
        <dbReference type="PROSITE" id="PS51384"/>
    </source>
</evidence>
<comment type="similarity">
    <text evidence="3 11">Belongs to the flavoprotein pyridine nucleotide cytochrome reductase family.</text>
</comment>
<keyword evidence="7 11" id="KW-0520">NAD</keyword>
<dbReference type="InterPro" id="IPR017938">
    <property type="entry name" value="Riboflavin_synthase-like_b-brl"/>
</dbReference>
<feature type="binding site" evidence="10">
    <location>
        <position position="168"/>
    </location>
    <ligand>
        <name>FAD</name>
        <dbReference type="ChEBI" id="CHEBI:57692"/>
    </ligand>
</feature>
<feature type="binding site" evidence="10">
    <location>
        <position position="126"/>
    </location>
    <ligand>
        <name>FAD</name>
        <dbReference type="ChEBI" id="CHEBI:57692"/>
    </ligand>
</feature>
<dbReference type="GO" id="GO:0090524">
    <property type="term" value="F:cytochrome-b5 reductase activity, acting on NADH"/>
    <property type="evidence" value="ECO:0007669"/>
    <property type="project" value="UniProtKB-EC"/>
</dbReference>
<evidence type="ECO:0000256" key="6">
    <source>
        <dbReference type="ARBA" id="ARBA00023002"/>
    </source>
</evidence>
<feature type="binding site" evidence="10">
    <location>
        <position position="102"/>
    </location>
    <ligand>
        <name>FAD</name>
        <dbReference type="ChEBI" id="CHEBI:57692"/>
    </ligand>
</feature>
<evidence type="ECO:0000256" key="4">
    <source>
        <dbReference type="ARBA" id="ARBA00022630"/>
    </source>
</evidence>
<evidence type="ECO:0000256" key="2">
    <source>
        <dbReference type="ARBA" id="ARBA00004173"/>
    </source>
</evidence>
<feature type="binding site" evidence="10">
    <location>
        <position position="119"/>
    </location>
    <ligand>
        <name>FAD</name>
        <dbReference type="ChEBI" id="CHEBI:57692"/>
    </ligand>
</feature>
<dbReference type="Gene3D" id="3.40.50.80">
    <property type="entry name" value="Nucleotide-binding domain of ferredoxin-NADP reductase (FNR) module"/>
    <property type="match status" value="1"/>
</dbReference>
<reference evidence="13" key="1">
    <citation type="submission" date="2021-01" db="EMBL/GenBank/DDBJ databases">
        <authorList>
            <person name="Corre E."/>
            <person name="Pelletier E."/>
            <person name="Niang G."/>
            <person name="Scheremetjew M."/>
            <person name="Finn R."/>
            <person name="Kale V."/>
            <person name="Holt S."/>
            <person name="Cochrane G."/>
            <person name="Meng A."/>
            <person name="Brown T."/>
            <person name="Cohen L."/>
        </authorList>
    </citation>
    <scope>NUCLEOTIDE SEQUENCE</scope>
    <source>
        <strain evidence="13">RCC3387</strain>
    </source>
</reference>
<dbReference type="InterPro" id="IPR017927">
    <property type="entry name" value="FAD-bd_FR_type"/>
</dbReference>
<protein>
    <recommendedName>
        <fullName evidence="11">NADH-cytochrome b5 reductase</fullName>
        <ecNumber evidence="11">1.6.2.2</ecNumber>
    </recommendedName>
</protein>
<feature type="binding site" evidence="10">
    <location>
        <position position="101"/>
    </location>
    <ligand>
        <name>FAD</name>
        <dbReference type="ChEBI" id="CHEBI:57692"/>
    </ligand>
</feature>
<dbReference type="AlphaFoldDB" id="A0A6U6XQS9"/>
<dbReference type="CDD" id="cd06183">
    <property type="entry name" value="cyt_b5_reduct_like"/>
    <property type="match status" value="1"/>
</dbReference>
<dbReference type="EC" id="1.6.2.2" evidence="11"/>
<evidence type="ECO:0000256" key="8">
    <source>
        <dbReference type="ARBA" id="ARBA00023128"/>
    </source>
</evidence>
<keyword evidence="4 10" id="KW-0285">Flavoprotein</keyword>
<dbReference type="PANTHER" id="PTHR19370">
    <property type="entry name" value="NADH-CYTOCHROME B5 REDUCTASE"/>
    <property type="match status" value="1"/>
</dbReference>
<comment type="subcellular location">
    <subcellularLocation>
        <location evidence="2">Mitochondrion</location>
    </subcellularLocation>
</comment>
<keyword evidence="5 10" id="KW-0274">FAD</keyword>
<dbReference type="GO" id="GO:0005739">
    <property type="term" value="C:mitochondrion"/>
    <property type="evidence" value="ECO:0007669"/>
    <property type="project" value="UniProtKB-SubCell"/>
</dbReference>
<dbReference type="PANTHER" id="PTHR19370:SF171">
    <property type="entry name" value="NADH-CYTOCHROME B5 REDUCTASE 2"/>
    <property type="match status" value="1"/>
</dbReference>
<accession>A0A6U6XQS9</accession>
<gene>
    <name evidence="13" type="ORF">BRAN1462_LOCUS65877</name>
</gene>
<dbReference type="Pfam" id="PF00970">
    <property type="entry name" value="FAD_binding_6"/>
    <property type="match status" value="1"/>
</dbReference>
<dbReference type="PROSITE" id="PS51384">
    <property type="entry name" value="FAD_FR"/>
    <property type="match status" value="1"/>
</dbReference>
<evidence type="ECO:0000256" key="1">
    <source>
        <dbReference type="ARBA" id="ARBA00001974"/>
    </source>
</evidence>
<comment type="catalytic activity">
    <reaction evidence="9 11">
        <text>2 Fe(III)-[cytochrome b5] + NADH = 2 Fe(II)-[cytochrome b5] + NAD(+) + H(+)</text>
        <dbReference type="Rhea" id="RHEA:46680"/>
        <dbReference type="Rhea" id="RHEA-COMP:10438"/>
        <dbReference type="Rhea" id="RHEA-COMP:10439"/>
        <dbReference type="ChEBI" id="CHEBI:15378"/>
        <dbReference type="ChEBI" id="CHEBI:29033"/>
        <dbReference type="ChEBI" id="CHEBI:29034"/>
        <dbReference type="ChEBI" id="CHEBI:57540"/>
        <dbReference type="ChEBI" id="CHEBI:57945"/>
        <dbReference type="EC" id="1.6.2.2"/>
    </reaction>
</comment>
<evidence type="ECO:0000256" key="5">
    <source>
        <dbReference type="ARBA" id="ARBA00022827"/>
    </source>
</evidence>
<evidence type="ECO:0000313" key="13">
    <source>
        <dbReference type="EMBL" id="CAD9648055.1"/>
    </source>
</evidence>
<dbReference type="InterPro" id="IPR039261">
    <property type="entry name" value="FNR_nucleotide-bd"/>
</dbReference>
<name>A0A6U6XQS9_9DINO</name>
<feature type="binding site" evidence="10">
    <location>
        <position position="100"/>
    </location>
    <ligand>
        <name>FAD</name>
        <dbReference type="ChEBI" id="CHEBI:57692"/>
    </ligand>
</feature>
<evidence type="ECO:0000256" key="9">
    <source>
        <dbReference type="ARBA" id="ARBA00047682"/>
    </source>
</evidence>
<dbReference type="Pfam" id="PF00175">
    <property type="entry name" value="NAD_binding_1"/>
    <property type="match status" value="1"/>
</dbReference>
<dbReference type="Gene3D" id="2.40.30.10">
    <property type="entry name" value="Translation factors"/>
    <property type="match status" value="1"/>
</dbReference>
<sequence length="298" mass="31728">MSAATARIRTAALGFAAAGTAAGLATRLFGGRPSQCDSGSFSKSEFRAFRVSSVRQVNHDTKILRCALPSEQHVMGMTVSSLVMVKGGAGGEEGKPPPARPYTPITTDDQRGYFELMVKGYPSGVVSKHLCSLKAGDMVEVKGPFEKLPYKANMKKRIGMVAGGSGITPMLQVLKEALRNPLDETHFTLIFGNQTPSDILLRQEIQELAATSQGRLRVVFIVDKNPSGDSGVQHVGYLTADVAKAELPPPSPDTLVYVCGPPGMMKAVSGAKGKPPAQGDLQGILKDLGYTQDMVFKF</sequence>
<keyword evidence="6 11" id="KW-0560">Oxidoreductase</keyword>
<feature type="binding site" evidence="10">
    <location>
        <position position="127"/>
    </location>
    <ligand>
        <name>FAD</name>
        <dbReference type="ChEBI" id="CHEBI:57692"/>
    </ligand>
</feature>
<evidence type="ECO:0000256" key="10">
    <source>
        <dbReference type="PIRSR" id="PIRSR601834-1"/>
    </source>
</evidence>
<keyword evidence="8" id="KW-0496">Mitochondrion</keyword>
<dbReference type="InterPro" id="IPR001834">
    <property type="entry name" value="CBR-like"/>
</dbReference>
<dbReference type="InterPro" id="IPR001709">
    <property type="entry name" value="Flavoprot_Pyr_Nucl_cyt_Rdtase"/>
</dbReference>
<dbReference type="SUPFAM" id="SSF52343">
    <property type="entry name" value="Ferredoxin reductase-like, C-terminal NADP-linked domain"/>
    <property type="match status" value="1"/>
</dbReference>
<dbReference type="PRINTS" id="PR00406">
    <property type="entry name" value="CYTB5RDTASE"/>
</dbReference>
<dbReference type="SUPFAM" id="SSF63380">
    <property type="entry name" value="Riboflavin synthase domain-like"/>
    <property type="match status" value="1"/>
</dbReference>
<evidence type="ECO:0000256" key="11">
    <source>
        <dbReference type="RuleBase" id="RU361226"/>
    </source>
</evidence>
<evidence type="ECO:0000256" key="3">
    <source>
        <dbReference type="ARBA" id="ARBA00006105"/>
    </source>
</evidence>
<dbReference type="InterPro" id="IPR001433">
    <property type="entry name" value="OxRdtase_FAD/NAD-bd"/>
</dbReference>